<accession>A0A850Q0W6</accession>
<evidence type="ECO:0000313" key="3">
    <source>
        <dbReference type="Proteomes" id="UP000592216"/>
    </source>
</evidence>
<comment type="caution">
    <text evidence="2">The sequence shown here is derived from an EMBL/GenBank/DDBJ whole genome shotgun (WGS) entry which is preliminary data.</text>
</comment>
<dbReference type="Proteomes" id="UP000592216">
    <property type="component" value="Unassembled WGS sequence"/>
</dbReference>
<reference evidence="2 3" key="1">
    <citation type="submission" date="2020-04" db="EMBL/GenBank/DDBJ databases">
        <title>Donghicola sp., a member of the Rhodobacteraceae family isolated from mangrove forest in Thailand.</title>
        <authorList>
            <person name="Charoenyingcharoen P."/>
            <person name="Yukphan P."/>
        </authorList>
    </citation>
    <scope>NUCLEOTIDE SEQUENCE [LARGE SCALE GENOMIC DNA]</scope>
    <source>
        <strain evidence="2 3">B5-SW-15</strain>
    </source>
</reference>
<dbReference type="AlphaFoldDB" id="A0A850Q0W6"/>
<evidence type="ECO:0008006" key="4">
    <source>
        <dbReference type="Google" id="ProtNLM"/>
    </source>
</evidence>
<name>A0A850Q0W6_9RHOB</name>
<protein>
    <recommendedName>
        <fullName evidence="4">Lipoprotein</fullName>
    </recommendedName>
</protein>
<evidence type="ECO:0000313" key="2">
    <source>
        <dbReference type="EMBL" id="NVO22634.1"/>
    </source>
</evidence>
<keyword evidence="1" id="KW-0732">Signal</keyword>
<feature type="signal peptide" evidence="1">
    <location>
        <begin position="1"/>
        <end position="20"/>
    </location>
</feature>
<gene>
    <name evidence="2" type="ORF">HJ536_04620</name>
</gene>
<proteinExistence type="predicted"/>
<feature type="chain" id="PRO_5032385245" description="Lipoprotein" evidence="1">
    <location>
        <begin position="21"/>
        <end position="124"/>
    </location>
</feature>
<dbReference type="PROSITE" id="PS51257">
    <property type="entry name" value="PROKAR_LIPOPROTEIN"/>
    <property type="match status" value="1"/>
</dbReference>
<organism evidence="2 3">
    <name type="scientific">Donghicola mangrovi</name>
    <dbReference type="NCBI Taxonomy" id="2729614"/>
    <lineage>
        <taxon>Bacteria</taxon>
        <taxon>Pseudomonadati</taxon>
        <taxon>Pseudomonadota</taxon>
        <taxon>Alphaproteobacteria</taxon>
        <taxon>Rhodobacterales</taxon>
        <taxon>Roseobacteraceae</taxon>
        <taxon>Donghicola</taxon>
    </lineage>
</organism>
<sequence length="124" mass="13134">MKKQLLISLTAAALSLSACAKPADKVTAQYVSPIQYQAYSCNQLSAEAQRVAVQASTASGVQNKKAQNDALVTGAAVVLFWPAAFFVGGNNENTAELARLKGELDAIERASISKNCGIEFRRQG</sequence>
<dbReference type="RefSeq" id="WP_177156852.1">
    <property type="nucleotide sequence ID" value="NZ_JABCJE010000002.1"/>
</dbReference>
<evidence type="ECO:0000256" key="1">
    <source>
        <dbReference type="SAM" id="SignalP"/>
    </source>
</evidence>
<dbReference type="EMBL" id="JABCJE010000002">
    <property type="protein sequence ID" value="NVO22634.1"/>
    <property type="molecule type" value="Genomic_DNA"/>
</dbReference>